<dbReference type="Proteomes" id="UP000184514">
    <property type="component" value="Unassembled WGS sequence"/>
</dbReference>
<dbReference type="GO" id="GO:0006351">
    <property type="term" value="P:DNA-templated transcription"/>
    <property type="evidence" value="ECO:0007669"/>
    <property type="project" value="TreeGrafter"/>
</dbReference>
<dbReference type="Pfam" id="PF03466">
    <property type="entry name" value="LysR_substrate"/>
    <property type="match status" value="1"/>
</dbReference>
<dbReference type="PRINTS" id="PR00039">
    <property type="entry name" value="HTHLYSR"/>
</dbReference>
<evidence type="ECO:0000256" key="1">
    <source>
        <dbReference type="ARBA" id="ARBA00009437"/>
    </source>
</evidence>
<dbReference type="OrthoDB" id="9813056at2"/>
<dbReference type="InterPro" id="IPR005119">
    <property type="entry name" value="LysR_subst-bd"/>
</dbReference>
<evidence type="ECO:0000256" key="3">
    <source>
        <dbReference type="ARBA" id="ARBA00023125"/>
    </source>
</evidence>
<dbReference type="Gene3D" id="3.40.190.10">
    <property type="entry name" value="Periplasmic binding protein-like II"/>
    <property type="match status" value="2"/>
</dbReference>
<dbReference type="PANTHER" id="PTHR30537">
    <property type="entry name" value="HTH-TYPE TRANSCRIPTIONAL REGULATOR"/>
    <property type="match status" value="1"/>
</dbReference>
<evidence type="ECO:0000256" key="4">
    <source>
        <dbReference type="ARBA" id="ARBA00023163"/>
    </source>
</evidence>
<dbReference type="SUPFAM" id="SSF46785">
    <property type="entry name" value="Winged helix' DNA-binding domain"/>
    <property type="match status" value="1"/>
</dbReference>
<dbReference type="FunFam" id="1.10.10.10:FF:000001">
    <property type="entry name" value="LysR family transcriptional regulator"/>
    <property type="match status" value="1"/>
</dbReference>
<comment type="caution">
    <text evidence="6">The sequence shown here is derived from an EMBL/GenBank/DDBJ whole genome shotgun (WGS) entry which is preliminary data.</text>
</comment>
<keyword evidence="7" id="KW-1185">Reference proteome</keyword>
<accession>A0A1L9P1X3</accession>
<dbReference type="RefSeq" id="WP_072629043.1">
    <property type="nucleotide sequence ID" value="NZ_MLCB01000025.1"/>
</dbReference>
<dbReference type="Gene3D" id="1.10.10.10">
    <property type="entry name" value="Winged helix-like DNA-binding domain superfamily/Winged helix DNA-binding domain"/>
    <property type="match status" value="1"/>
</dbReference>
<dbReference type="Pfam" id="PF00126">
    <property type="entry name" value="HTH_1"/>
    <property type="match status" value="1"/>
</dbReference>
<dbReference type="GO" id="GO:0043565">
    <property type="term" value="F:sequence-specific DNA binding"/>
    <property type="evidence" value="ECO:0007669"/>
    <property type="project" value="TreeGrafter"/>
</dbReference>
<sequence length="297" mass="32646">MLKTLPYSALRTLESVVRVQGFGRAAEELNVTQSAVSQHIKQLEDWLGHPLLIRRSRQTIPTEQGERLAHAVRAGFGTVEQLCEELRDSKNTKRDGLLVAAPPGFGFVWLLPRLFRFDAAHPDIPISLSSDPTSQSPNTSDADVILSYSAGGFPNMHAKKLMSETMSPVCAPSLAQSLHSVEDIAKHVMLLDTTNMPDHLSSWAFWAKEVGVTLPHIPRSRKFGQANMVIQAAISGSGIAMGRDPLVSDALKAGTLVHPFPDFAHSQFSYWFVCKHEALKSDAVQAFRAWLQDEVGV</sequence>
<protein>
    <submittedName>
        <fullName evidence="6">Glycine cleavage system transcriptional activator</fullName>
    </submittedName>
</protein>
<dbReference type="STRING" id="696762.PFRI_03420"/>
<dbReference type="PANTHER" id="PTHR30537:SF26">
    <property type="entry name" value="GLYCINE CLEAVAGE SYSTEM TRANSCRIPTIONAL ACTIVATOR"/>
    <property type="match status" value="1"/>
</dbReference>
<dbReference type="CDD" id="cd08432">
    <property type="entry name" value="PBP2_GcdR_TrpI_HvrB_AmpR_like"/>
    <property type="match status" value="1"/>
</dbReference>
<dbReference type="SUPFAM" id="SSF53850">
    <property type="entry name" value="Periplasmic binding protein-like II"/>
    <property type="match status" value="1"/>
</dbReference>
<evidence type="ECO:0000256" key="2">
    <source>
        <dbReference type="ARBA" id="ARBA00023015"/>
    </source>
</evidence>
<dbReference type="InterPro" id="IPR036388">
    <property type="entry name" value="WH-like_DNA-bd_sf"/>
</dbReference>
<keyword evidence="3" id="KW-0238">DNA-binding</keyword>
<feature type="domain" description="HTH lysR-type" evidence="5">
    <location>
        <begin position="5"/>
        <end position="62"/>
    </location>
</feature>
<dbReference type="GO" id="GO:0003700">
    <property type="term" value="F:DNA-binding transcription factor activity"/>
    <property type="evidence" value="ECO:0007669"/>
    <property type="project" value="InterPro"/>
</dbReference>
<comment type="similarity">
    <text evidence="1">Belongs to the LysR transcriptional regulatory family.</text>
</comment>
<keyword evidence="2" id="KW-0805">Transcription regulation</keyword>
<name>A0A1L9P1X3_9RHOB</name>
<dbReference type="InterPro" id="IPR000847">
    <property type="entry name" value="LysR_HTH_N"/>
</dbReference>
<gene>
    <name evidence="6" type="primary">gcvA_1</name>
    <name evidence="6" type="ORF">PFRI_03420</name>
</gene>
<evidence type="ECO:0000259" key="5">
    <source>
        <dbReference type="PROSITE" id="PS50931"/>
    </source>
</evidence>
<dbReference type="PROSITE" id="PS50931">
    <property type="entry name" value="HTH_LYSR"/>
    <property type="match status" value="1"/>
</dbReference>
<keyword evidence="4" id="KW-0804">Transcription</keyword>
<dbReference type="EMBL" id="MLCB01000025">
    <property type="protein sequence ID" value="OJI95414.1"/>
    <property type="molecule type" value="Genomic_DNA"/>
</dbReference>
<dbReference type="InterPro" id="IPR058163">
    <property type="entry name" value="LysR-type_TF_proteobact-type"/>
</dbReference>
<reference evidence="6 7" key="1">
    <citation type="submission" date="2016-10" db="EMBL/GenBank/DDBJ databases">
        <title>Genome sequence of Planktotalea frisia SH6-1.</title>
        <authorList>
            <person name="Poehlein A."/>
            <person name="Bakenhus I."/>
            <person name="Voget S."/>
            <person name="Brinkhoff T."/>
            <person name="Simon M."/>
        </authorList>
    </citation>
    <scope>NUCLEOTIDE SEQUENCE [LARGE SCALE GENOMIC DNA]</scope>
    <source>
        <strain evidence="6 7">SH6-1</strain>
    </source>
</reference>
<dbReference type="InterPro" id="IPR036390">
    <property type="entry name" value="WH_DNA-bd_sf"/>
</dbReference>
<proteinExistence type="inferred from homology"/>
<dbReference type="AlphaFoldDB" id="A0A1L9P1X3"/>
<evidence type="ECO:0000313" key="7">
    <source>
        <dbReference type="Proteomes" id="UP000184514"/>
    </source>
</evidence>
<organism evidence="6 7">
    <name type="scientific">Planktotalea frisia</name>
    <dbReference type="NCBI Taxonomy" id="696762"/>
    <lineage>
        <taxon>Bacteria</taxon>
        <taxon>Pseudomonadati</taxon>
        <taxon>Pseudomonadota</taxon>
        <taxon>Alphaproteobacteria</taxon>
        <taxon>Rhodobacterales</taxon>
        <taxon>Paracoccaceae</taxon>
        <taxon>Planktotalea</taxon>
    </lineage>
</organism>
<evidence type="ECO:0000313" key="6">
    <source>
        <dbReference type="EMBL" id="OJI95414.1"/>
    </source>
</evidence>